<gene>
    <name evidence="1" type="ORF">CR203_23660</name>
</gene>
<name>A0A3A9K1X1_9BACI</name>
<dbReference type="AlphaFoldDB" id="A0A3A9K1X1"/>
<protein>
    <submittedName>
        <fullName evidence="1">Uncharacterized protein</fullName>
    </submittedName>
</protein>
<dbReference type="Proteomes" id="UP000281498">
    <property type="component" value="Unassembled WGS sequence"/>
</dbReference>
<organism evidence="1 2">
    <name type="scientific">Salipaludibacillus neizhouensis</name>
    <dbReference type="NCBI Taxonomy" id="885475"/>
    <lineage>
        <taxon>Bacteria</taxon>
        <taxon>Bacillati</taxon>
        <taxon>Bacillota</taxon>
        <taxon>Bacilli</taxon>
        <taxon>Bacillales</taxon>
        <taxon>Bacillaceae</taxon>
    </lineage>
</organism>
<comment type="caution">
    <text evidence="1">The sequence shown here is derived from an EMBL/GenBank/DDBJ whole genome shotgun (WGS) entry which is preliminary data.</text>
</comment>
<evidence type="ECO:0000313" key="1">
    <source>
        <dbReference type="EMBL" id="RKL64900.1"/>
    </source>
</evidence>
<evidence type="ECO:0000313" key="2">
    <source>
        <dbReference type="Proteomes" id="UP000281498"/>
    </source>
</evidence>
<accession>A0A3A9K1X1</accession>
<reference evidence="1 2" key="1">
    <citation type="submission" date="2017-10" db="EMBL/GenBank/DDBJ databases">
        <title>Bacillus sp. nov., a halophilic bacterium isolated from a Keqin Lake.</title>
        <authorList>
            <person name="Wang H."/>
        </authorList>
    </citation>
    <scope>NUCLEOTIDE SEQUENCE [LARGE SCALE GENOMIC DNA]</scope>
    <source>
        <strain evidence="1 2">KCTC 13187</strain>
    </source>
</reference>
<proteinExistence type="predicted"/>
<dbReference type="EMBL" id="PDOE01000029">
    <property type="protein sequence ID" value="RKL64900.1"/>
    <property type="molecule type" value="Genomic_DNA"/>
</dbReference>
<keyword evidence="2" id="KW-1185">Reference proteome</keyword>
<sequence>MQLNPSLRNMWGAYVYKQFMIGGITQVLDKWDDKEIACEAHLLKMNKYMIKRKMDPQDFSRSKKVIRHLIDRGFDTYGELPWNQHTSIHAIFNVWQKSI</sequence>